<reference evidence="2 3" key="1">
    <citation type="submission" date="2015-09" db="EMBL/GenBank/DDBJ databases">
        <title>Sorangium comparison.</title>
        <authorList>
            <person name="Zaburannyi N."/>
            <person name="Bunk B."/>
            <person name="Overmann J."/>
            <person name="Mueller R."/>
        </authorList>
    </citation>
    <scope>NUCLEOTIDE SEQUENCE [LARGE SCALE GENOMIC DNA]</scope>
    <source>
        <strain evidence="2 3">So ce836</strain>
    </source>
</reference>
<organism evidence="2 3">
    <name type="scientific">Sorangium cellulosum</name>
    <name type="common">Polyangium cellulosum</name>
    <dbReference type="NCBI Taxonomy" id="56"/>
    <lineage>
        <taxon>Bacteria</taxon>
        <taxon>Pseudomonadati</taxon>
        <taxon>Myxococcota</taxon>
        <taxon>Polyangia</taxon>
        <taxon>Polyangiales</taxon>
        <taxon>Polyangiaceae</taxon>
        <taxon>Sorangium</taxon>
    </lineage>
</organism>
<feature type="compositionally biased region" description="Acidic residues" evidence="1">
    <location>
        <begin position="170"/>
        <end position="186"/>
    </location>
</feature>
<feature type="region of interest" description="Disordered" evidence="1">
    <location>
        <begin position="1"/>
        <end position="44"/>
    </location>
</feature>
<proteinExistence type="predicted"/>
<feature type="compositionally biased region" description="Low complexity" evidence="1">
    <location>
        <begin position="100"/>
        <end position="120"/>
    </location>
</feature>
<feature type="compositionally biased region" description="Basic and acidic residues" evidence="1">
    <location>
        <begin position="202"/>
        <end position="227"/>
    </location>
</feature>
<feature type="compositionally biased region" description="Basic and acidic residues" evidence="1">
    <location>
        <begin position="140"/>
        <end position="152"/>
    </location>
</feature>
<protein>
    <recommendedName>
        <fullName evidence="4">1,4-alpha-glucan branching enzyme</fullName>
    </recommendedName>
</protein>
<dbReference type="AlphaFoldDB" id="A0A4P2QK69"/>
<evidence type="ECO:0000313" key="2">
    <source>
        <dbReference type="EMBL" id="AUX30330.1"/>
    </source>
</evidence>
<feature type="compositionally biased region" description="Gly residues" evidence="1">
    <location>
        <begin position="121"/>
        <end position="130"/>
    </location>
</feature>
<dbReference type="RefSeq" id="WP_237245245.1">
    <property type="nucleotide sequence ID" value="NZ_CP012672.1"/>
</dbReference>
<gene>
    <name evidence="2" type="ORF">SOCE836_024330</name>
</gene>
<evidence type="ECO:0008006" key="4">
    <source>
        <dbReference type="Google" id="ProtNLM"/>
    </source>
</evidence>
<evidence type="ECO:0000256" key="1">
    <source>
        <dbReference type="SAM" id="MobiDB-lite"/>
    </source>
</evidence>
<feature type="compositionally biased region" description="Basic residues" evidence="1">
    <location>
        <begin position="307"/>
        <end position="317"/>
    </location>
</feature>
<feature type="compositionally biased region" description="Basic and acidic residues" evidence="1">
    <location>
        <begin position="9"/>
        <end position="23"/>
    </location>
</feature>
<dbReference type="Proteomes" id="UP000295497">
    <property type="component" value="Chromosome"/>
</dbReference>
<feature type="region of interest" description="Disordered" evidence="1">
    <location>
        <begin position="80"/>
        <end position="252"/>
    </location>
</feature>
<name>A0A4P2QK69_SORCE</name>
<dbReference type="EMBL" id="CP012672">
    <property type="protein sequence ID" value="AUX30330.1"/>
    <property type="molecule type" value="Genomic_DNA"/>
</dbReference>
<sequence length="317" mass="34206">MSANSSKMTIDHDEIRQWAESRGGRPATVKSTEKSGEPGILRIDFPGYSGEGSLEEISWDDFFAKFEESNLAFVYQEKTADGQTSNFSKLVSRPEDMVQKAKATSGAAKGGSKAKASGAKGAKGGSGGGELDVEIEVQMDLDKEPGGAEQRPHAKQARGKGGGQAGEGAQEIEVEPQIDLDEDEEERGGAEQRPRGKQARGKGAEDDHSSHMTIDHDEIRAWVEARGGRPATVTRTEKNGEPGVLRIDFPGYSGEDTLEEISWDDFFAKFEESNLAFVYQEAKANGEPSYFSKLVSRPADTGGKQAKQGKSRSRKAA</sequence>
<evidence type="ECO:0000313" key="3">
    <source>
        <dbReference type="Proteomes" id="UP000295497"/>
    </source>
</evidence>
<feature type="region of interest" description="Disordered" evidence="1">
    <location>
        <begin position="292"/>
        <end position="317"/>
    </location>
</feature>
<accession>A0A4P2QK69</accession>